<dbReference type="Proteomes" id="UP000023152">
    <property type="component" value="Unassembled WGS sequence"/>
</dbReference>
<name>X6LJK3_RETFI</name>
<comment type="caution">
    <text evidence="2">The sequence shown here is derived from an EMBL/GenBank/DDBJ whole genome shotgun (WGS) entry which is preliminary data.</text>
</comment>
<sequence>MSVPSPEEQKIRKQIIHTLNSLFAVESYPHNEALYSLISEPKISGQIPILSLLSLESVRSIATQLGLEVENTENGKNSLQYHLLAVNNGANYQIISKSTESNNKAAQKIKTRDAKNTFIHVTDKVQRKLIYELRQKLNLYFVNWTENIDNIHQLVFDSKNKKEQTILDTEWDKICSLKEYRYLLLLESLKKEAMNSKICEVLHNKEGEATHIRRLWISEECKTELKENLEKYLCNFDFEADGGHLQMGDLLATITDEKTTLSWLYSKWKCEIGKYSWAYIVYDCIQYLHCIDFVYPLDSSLSFAPSNDNCEQKEDNEAKPTNESLLFSDAYIQRIVLKPRKVWDAESLKQKFAREWIFQCAKDGVENNITMASLQPWRNSSLDKYSFSVLSYNTLARSLCDEEIFPWTKSHNLSWKHRSHQLLDKISKDFDVDILCLQEIDETEYAHFWKPHLTKLFHCKDQETLFYVHKSGSYGGANKKLLVQTQAIIGNLIVINCKQAKKFVWIKNIEIPLLRLVDFCSNEPSKKRYGLPQVAQLMILFHPLSSSYLCIVNAHVSASFKTPDVQIMQTVSIIFCGDFNSTPRSAVYQLIREKQLPSDIWQFKQIPSEVQLPLIDTSHDLHLQSSFESVLGREMQFTNFVRDADSMRGRTDPKNIRAMCLDYIWHTTNEVICIGALDELKPEVAELELALPNSCEPSDHICIGAVFSWKKYQSEVDQQLQNFTIKSSATNTTLQILDDLILWLQQKTICNQYQKNI</sequence>
<dbReference type="PANTHER" id="PTHR12121:SF36">
    <property type="entry name" value="ENDONUCLEASE_EXONUCLEASE_PHOSPHATASE DOMAIN-CONTAINING PROTEIN"/>
    <property type="match status" value="1"/>
</dbReference>
<dbReference type="PANTHER" id="PTHR12121">
    <property type="entry name" value="CARBON CATABOLITE REPRESSOR PROTEIN 4"/>
    <property type="match status" value="1"/>
</dbReference>
<dbReference type="SUPFAM" id="SSF56219">
    <property type="entry name" value="DNase I-like"/>
    <property type="match status" value="1"/>
</dbReference>
<evidence type="ECO:0000313" key="2">
    <source>
        <dbReference type="EMBL" id="ETO01546.1"/>
    </source>
</evidence>
<gene>
    <name evidence="2" type="ORF">RFI_35895</name>
</gene>
<dbReference type="InterPro" id="IPR050410">
    <property type="entry name" value="CCR4/nocturin_mRNA_transcr"/>
</dbReference>
<protein>
    <recommendedName>
        <fullName evidence="1">Endonuclease/exonuclease/phosphatase domain-containing protein</fullName>
    </recommendedName>
</protein>
<organism evidence="2 3">
    <name type="scientific">Reticulomyxa filosa</name>
    <dbReference type="NCBI Taxonomy" id="46433"/>
    <lineage>
        <taxon>Eukaryota</taxon>
        <taxon>Sar</taxon>
        <taxon>Rhizaria</taxon>
        <taxon>Retaria</taxon>
        <taxon>Foraminifera</taxon>
        <taxon>Monothalamids</taxon>
        <taxon>Reticulomyxidae</taxon>
        <taxon>Reticulomyxa</taxon>
    </lineage>
</organism>
<evidence type="ECO:0000259" key="1">
    <source>
        <dbReference type="Pfam" id="PF03372"/>
    </source>
</evidence>
<evidence type="ECO:0000313" key="3">
    <source>
        <dbReference type="Proteomes" id="UP000023152"/>
    </source>
</evidence>
<proteinExistence type="predicted"/>
<dbReference type="InterPro" id="IPR005135">
    <property type="entry name" value="Endo/exonuclease/phosphatase"/>
</dbReference>
<feature type="domain" description="Endonuclease/exonuclease/phosphatase" evidence="1">
    <location>
        <begin position="396"/>
        <end position="700"/>
    </location>
</feature>
<dbReference type="GO" id="GO:0000175">
    <property type="term" value="F:3'-5'-RNA exonuclease activity"/>
    <property type="evidence" value="ECO:0007669"/>
    <property type="project" value="TreeGrafter"/>
</dbReference>
<reference evidence="2 3" key="1">
    <citation type="journal article" date="2013" name="Curr. Biol.">
        <title>The Genome of the Foraminiferan Reticulomyxa filosa.</title>
        <authorList>
            <person name="Glockner G."/>
            <person name="Hulsmann N."/>
            <person name="Schleicher M."/>
            <person name="Noegel A.A."/>
            <person name="Eichinger L."/>
            <person name="Gallinger C."/>
            <person name="Pawlowski J."/>
            <person name="Sierra R."/>
            <person name="Euteneuer U."/>
            <person name="Pillet L."/>
            <person name="Moustafa A."/>
            <person name="Platzer M."/>
            <person name="Groth M."/>
            <person name="Szafranski K."/>
            <person name="Schliwa M."/>
        </authorList>
    </citation>
    <scope>NUCLEOTIDE SEQUENCE [LARGE SCALE GENOMIC DNA]</scope>
</reference>
<accession>X6LJK3</accession>
<dbReference type="AlphaFoldDB" id="X6LJK3"/>
<dbReference type="Pfam" id="PF03372">
    <property type="entry name" value="Exo_endo_phos"/>
    <property type="match status" value="1"/>
</dbReference>
<dbReference type="Gene3D" id="3.60.10.10">
    <property type="entry name" value="Endonuclease/exonuclease/phosphatase"/>
    <property type="match status" value="1"/>
</dbReference>
<keyword evidence="3" id="KW-1185">Reference proteome</keyword>
<dbReference type="OrthoDB" id="428734at2759"/>
<dbReference type="InterPro" id="IPR036691">
    <property type="entry name" value="Endo/exonu/phosph_ase_sf"/>
</dbReference>
<dbReference type="EMBL" id="ASPP01037994">
    <property type="protein sequence ID" value="ETO01546.1"/>
    <property type="molecule type" value="Genomic_DNA"/>
</dbReference>